<dbReference type="RefSeq" id="WP_229484395.1">
    <property type="nucleotide sequence ID" value="NZ_JAIVFQ010000010.1"/>
</dbReference>
<dbReference type="PROSITE" id="PS00330">
    <property type="entry name" value="HEMOLYSIN_CALCIUM"/>
    <property type="match status" value="1"/>
</dbReference>
<comment type="caution">
    <text evidence="1">The sequence shown here is derived from an EMBL/GenBank/DDBJ whole genome shotgun (WGS) entry which is preliminary data.</text>
</comment>
<evidence type="ECO:0000313" key="2">
    <source>
        <dbReference type="Proteomes" id="UP001199525"/>
    </source>
</evidence>
<evidence type="ECO:0008006" key="3">
    <source>
        <dbReference type="Google" id="ProtNLM"/>
    </source>
</evidence>
<dbReference type="Pfam" id="PF00353">
    <property type="entry name" value="HemolysinCabind"/>
    <property type="match status" value="3"/>
</dbReference>
<evidence type="ECO:0000313" key="1">
    <source>
        <dbReference type="EMBL" id="MCC5599547.1"/>
    </source>
</evidence>
<dbReference type="InterPro" id="IPR011049">
    <property type="entry name" value="Serralysin-like_metalloprot_C"/>
</dbReference>
<name>A0ABS8I5S0_9NOSO</name>
<sequence>MAIIDGTSFSDVLSGTDGDDVISGYPVGSGLFDYDGYDILFGFAGNDILFGGNQDDILYGGDGNDILSGSGNGGLVEFDTLVGGAGSDTFVIGSPFGVEYQGLGYATITDWNPSSDFILAGGFSSLYSFGNADLSGGFALDTQIYYGIDLIANVQDTTNVSLSRDFIFA</sequence>
<reference evidence="1 2" key="1">
    <citation type="journal article" date="2021" name="Microorganisms">
        <title>Genome Evolution of Filamentous Cyanobacterium Nostoc Species: From Facultative Symbiosis to Free Living.</title>
        <authorList>
            <person name="Huo D."/>
            <person name="Li H."/>
            <person name="Cai F."/>
            <person name="Guo X."/>
            <person name="Qiao Z."/>
            <person name="Wang W."/>
            <person name="Yu G."/>
            <person name="Li R."/>
        </authorList>
    </citation>
    <scope>NUCLEOTIDE SEQUENCE [LARGE SCALE GENOMIC DNA]</scope>
    <source>
        <strain evidence="1 2">CHAB 5714</strain>
    </source>
</reference>
<dbReference type="EMBL" id="JAIVFQ010000010">
    <property type="protein sequence ID" value="MCC5599547.1"/>
    <property type="molecule type" value="Genomic_DNA"/>
</dbReference>
<proteinExistence type="predicted"/>
<protein>
    <recommendedName>
        <fullName evidence="3">Calcium-binding protein</fullName>
    </recommendedName>
</protein>
<dbReference type="Gene3D" id="2.150.10.10">
    <property type="entry name" value="Serralysin-like metalloprotease, C-terminal"/>
    <property type="match status" value="1"/>
</dbReference>
<dbReference type="Proteomes" id="UP001199525">
    <property type="component" value="Unassembled WGS sequence"/>
</dbReference>
<dbReference type="InterPro" id="IPR018511">
    <property type="entry name" value="Hemolysin-typ_Ca-bd_CS"/>
</dbReference>
<organism evidence="1 2">
    <name type="scientific">Nostoc favosum CHAB5714</name>
    <dbReference type="NCBI Taxonomy" id="2780399"/>
    <lineage>
        <taxon>Bacteria</taxon>
        <taxon>Bacillati</taxon>
        <taxon>Cyanobacteriota</taxon>
        <taxon>Cyanophyceae</taxon>
        <taxon>Nostocales</taxon>
        <taxon>Nostocaceae</taxon>
        <taxon>Nostoc</taxon>
        <taxon>Nostoc favosum</taxon>
    </lineage>
</organism>
<gene>
    <name evidence="1" type="ORF">LC586_10005</name>
</gene>
<keyword evidence="2" id="KW-1185">Reference proteome</keyword>
<dbReference type="InterPro" id="IPR001343">
    <property type="entry name" value="Hemolysn_Ca-bd"/>
</dbReference>
<accession>A0ABS8I5S0</accession>
<dbReference type="PRINTS" id="PR00313">
    <property type="entry name" value="CABNDNGRPT"/>
</dbReference>
<dbReference type="SUPFAM" id="SSF51120">
    <property type="entry name" value="beta-Roll"/>
    <property type="match status" value="1"/>
</dbReference>